<evidence type="ECO:0000256" key="1">
    <source>
        <dbReference type="SAM" id="Coils"/>
    </source>
</evidence>
<evidence type="ECO:0000313" key="2">
    <source>
        <dbReference type="EnsemblPlants" id="QL01p007902:mrna"/>
    </source>
</evidence>
<dbReference type="PANTHER" id="PTHR34554">
    <property type="entry name" value="RGS1-HXK1-INTERACTING PROTEIN 1"/>
    <property type="match status" value="1"/>
</dbReference>
<dbReference type="Gramene" id="QL01p007902:mrna">
    <property type="protein sequence ID" value="QL01p007902:mrna"/>
    <property type="gene ID" value="QL01p007902"/>
</dbReference>
<dbReference type="EnsemblPlants" id="QL01p007902:mrna">
    <property type="protein sequence ID" value="QL01p007902:mrna"/>
    <property type="gene ID" value="QL01p007902"/>
</dbReference>
<feature type="coiled-coil region" evidence="1">
    <location>
        <begin position="19"/>
        <end position="46"/>
    </location>
</feature>
<dbReference type="InterPro" id="IPR053284">
    <property type="entry name" value="RGS1-HXK1_interactor"/>
</dbReference>
<keyword evidence="1" id="KW-0175">Coiled coil</keyword>
<dbReference type="AlphaFoldDB" id="A0A7N2QX44"/>
<organism evidence="2 3">
    <name type="scientific">Quercus lobata</name>
    <name type="common">Valley oak</name>
    <dbReference type="NCBI Taxonomy" id="97700"/>
    <lineage>
        <taxon>Eukaryota</taxon>
        <taxon>Viridiplantae</taxon>
        <taxon>Streptophyta</taxon>
        <taxon>Embryophyta</taxon>
        <taxon>Tracheophyta</taxon>
        <taxon>Spermatophyta</taxon>
        <taxon>Magnoliopsida</taxon>
        <taxon>eudicotyledons</taxon>
        <taxon>Gunneridae</taxon>
        <taxon>Pentapetalae</taxon>
        <taxon>rosids</taxon>
        <taxon>fabids</taxon>
        <taxon>Fagales</taxon>
        <taxon>Fagaceae</taxon>
        <taxon>Quercus</taxon>
    </lineage>
</organism>
<sequence>MQAQFVKAEKNVKEFNISVDLTKKESKKLLERAELAEKDMKDAGSQIQRLVKSVYKVETQAADEAAGCSMAYYLEFSFCSAQYRLANSGFRFCDFSITRQLQIRMLYVGLLAREENGGKRLLQDNTYEVEEDCAKQMDNEDFDLGAQFVKAEKNVKKFNISVDLMKKESKKLLERALLAEKDMKDAGSQIQRLVKSVYKVETQAAGSE</sequence>
<name>A0A7N2QX44_QUELO</name>
<accession>A0A7N2QX44</accession>
<keyword evidence="3" id="KW-1185">Reference proteome</keyword>
<reference evidence="2 3" key="1">
    <citation type="journal article" date="2016" name="G3 (Bethesda)">
        <title>First Draft Assembly and Annotation of the Genome of a California Endemic Oak Quercus lobata Nee (Fagaceae).</title>
        <authorList>
            <person name="Sork V.L."/>
            <person name="Fitz-Gibbon S.T."/>
            <person name="Puiu D."/>
            <person name="Crepeau M."/>
            <person name="Gugger P.F."/>
            <person name="Sherman R."/>
            <person name="Stevens K."/>
            <person name="Langley C.H."/>
            <person name="Pellegrini M."/>
            <person name="Salzberg S.L."/>
        </authorList>
    </citation>
    <scope>NUCLEOTIDE SEQUENCE [LARGE SCALE GENOMIC DNA]</scope>
    <source>
        <strain evidence="2 3">cv. SW786</strain>
    </source>
</reference>
<proteinExistence type="predicted"/>
<evidence type="ECO:0000313" key="3">
    <source>
        <dbReference type="Proteomes" id="UP000594261"/>
    </source>
</evidence>
<dbReference type="Proteomes" id="UP000594261">
    <property type="component" value="Chromosome 1"/>
</dbReference>
<dbReference type="InParanoid" id="A0A7N2QX44"/>
<protein>
    <submittedName>
        <fullName evidence="2">Uncharacterized protein</fullName>
    </submittedName>
</protein>
<dbReference type="PANTHER" id="PTHR34554:SF2">
    <property type="entry name" value="RGS1-HXK1-INTERACTING PROTEIN 1"/>
    <property type="match status" value="1"/>
</dbReference>
<reference evidence="2" key="2">
    <citation type="submission" date="2021-01" db="UniProtKB">
        <authorList>
            <consortium name="EnsemblPlants"/>
        </authorList>
    </citation>
    <scope>IDENTIFICATION</scope>
</reference>
<dbReference type="EMBL" id="LRBV02000001">
    <property type="status" value="NOT_ANNOTATED_CDS"/>
    <property type="molecule type" value="Genomic_DNA"/>
</dbReference>